<comment type="caution">
    <text evidence="1">The sequence shown here is derived from an EMBL/GenBank/DDBJ whole genome shotgun (WGS) entry which is preliminary data.</text>
</comment>
<evidence type="ECO:0000313" key="1">
    <source>
        <dbReference type="EMBL" id="PWR20530.1"/>
    </source>
</evidence>
<evidence type="ECO:0008006" key="3">
    <source>
        <dbReference type="Google" id="ProtNLM"/>
    </source>
</evidence>
<sequence>MVDRRCRPGVRGLRVAGGSAFRVAAAAALGGALLAGGIARAVEVEWGEVTGSIITALSVGTQVRMADRDPRNVGLTNGGTMPTAGNDDGNLNFDRGDLLTLVGTVSSEINLRWRHYSAYVRGTAFYDYIADRNDLAVNGPPERGGRGSYSHDGQAQARYDATLLDAYVAGNFTVFDRALTVRAGNQVLNWGEALFTINAISVINPIDVARIRVPGAELRDALIPVPMLSASYSLLQGLSVEGFVAFGFKPYKLEACGSFFSATDTFCNGTRGVGVGTDFLDTRSYYKGRNDPNDNGAAYDGISADTTVDDDSSQTDWGVALRYFAPALNNTEFGLYYIHYQSRLPSIRAYSNYRNPQTGTILGLPYPSTAFGTLPRSTVLDNLDHGTLTLYYPDDIDLVGLSFNTTLDALGIALNGEISFKHNVPVWMSEPTLTFTVYNYAGGNPLLAGEAFGFAPYVETGYPFDETARGELHLTLDERHDMWNANIRATRILPTTHWLVSALGANAMTVLLEAAAIHIDIDPDGPYDYAAYGQNGFTGFRTRPLQLVPGVEVVPAQDLPAQGDPRVQATWKPPTQWSGGLQGVAFADYPNAFDTGINLTPFLAFSTGLFGTTPAPNPGFTKSQTSIFLGLKADYLGAYSVQLSYFKSWGAGGGGGGSRNPYIDRDYVGITASYVF</sequence>
<dbReference type="RefSeq" id="WP_109921174.1">
    <property type="nucleotide sequence ID" value="NZ_QGLF01000003.1"/>
</dbReference>
<name>A0A317E2Y3_9PROT</name>
<dbReference type="OrthoDB" id="7381875at2"/>
<proteinExistence type="predicted"/>
<dbReference type="Pfam" id="PF06980">
    <property type="entry name" value="DUF1302"/>
    <property type="match status" value="1"/>
</dbReference>
<keyword evidence="2" id="KW-1185">Reference proteome</keyword>
<gene>
    <name evidence="1" type="ORF">DKG75_11010</name>
</gene>
<organism evidence="1 2">
    <name type="scientific">Zavarzinia compransoris</name>
    <dbReference type="NCBI Taxonomy" id="1264899"/>
    <lineage>
        <taxon>Bacteria</taxon>
        <taxon>Pseudomonadati</taxon>
        <taxon>Pseudomonadota</taxon>
        <taxon>Alphaproteobacteria</taxon>
        <taxon>Rhodospirillales</taxon>
        <taxon>Zavarziniaceae</taxon>
        <taxon>Zavarzinia</taxon>
    </lineage>
</organism>
<dbReference type="EMBL" id="QGLF01000003">
    <property type="protein sequence ID" value="PWR20530.1"/>
    <property type="molecule type" value="Genomic_DNA"/>
</dbReference>
<evidence type="ECO:0000313" key="2">
    <source>
        <dbReference type="Proteomes" id="UP000246077"/>
    </source>
</evidence>
<accession>A0A317E2Y3</accession>
<dbReference type="InterPro" id="IPR010727">
    <property type="entry name" value="DUF1302"/>
</dbReference>
<protein>
    <recommendedName>
        <fullName evidence="3">DUF1302 domain-containing protein</fullName>
    </recommendedName>
</protein>
<dbReference type="AlphaFoldDB" id="A0A317E2Y3"/>
<reference evidence="2" key="1">
    <citation type="submission" date="2018-05" db="EMBL/GenBank/DDBJ databases">
        <title>Zavarzinia sp. HR-AS.</title>
        <authorList>
            <person name="Lee Y."/>
            <person name="Jeon C.O."/>
        </authorList>
    </citation>
    <scope>NUCLEOTIDE SEQUENCE [LARGE SCALE GENOMIC DNA]</scope>
    <source>
        <strain evidence="2">DSM 1231</strain>
    </source>
</reference>
<dbReference type="Proteomes" id="UP000246077">
    <property type="component" value="Unassembled WGS sequence"/>
</dbReference>